<dbReference type="InterPro" id="IPR028082">
    <property type="entry name" value="Peripla_BP_I"/>
</dbReference>
<gene>
    <name evidence="6" type="ORF">FPE_LOCUS25327</name>
</gene>
<evidence type="ECO:0000259" key="5">
    <source>
        <dbReference type="Pfam" id="PF01094"/>
    </source>
</evidence>
<dbReference type="AlphaFoldDB" id="A0AAD2E400"/>
<protein>
    <recommendedName>
        <fullName evidence="5">Receptor ligand binding region domain-containing protein</fullName>
    </recommendedName>
</protein>
<dbReference type="Proteomes" id="UP000834106">
    <property type="component" value="Chromosome 15"/>
</dbReference>
<evidence type="ECO:0000256" key="3">
    <source>
        <dbReference type="ARBA" id="ARBA00022989"/>
    </source>
</evidence>
<dbReference type="PANTHER" id="PTHR34836">
    <property type="entry name" value="OS06G0188250 PROTEIN"/>
    <property type="match status" value="1"/>
</dbReference>
<keyword evidence="3" id="KW-1133">Transmembrane helix</keyword>
<dbReference type="Pfam" id="PF01094">
    <property type="entry name" value="ANF_receptor"/>
    <property type="match status" value="1"/>
</dbReference>
<organism evidence="6 7">
    <name type="scientific">Fraxinus pennsylvanica</name>
    <dbReference type="NCBI Taxonomy" id="56036"/>
    <lineage>
        <taxon>Eukaryota</taxon>
        <taxon>Viridiplantae</taxon>
        <taxon>Streptophyta</taxon>
        <taxon>Embryophyta</taxon>
        <taxon>Tracheophyta</taxon>
        <taxon>Spermatophyta</taxon>
        <taxon>Magnoliopsida</taxon>
        <taxon>eudicotyledons</taxon>
        <taxon>Gunneridae</taxon>
        <taxon>Pentapetalae</taxon>
        <taxon>asterids</taxon>
        <taxon>lamiids</taxon>
        <taxon>Lamiales</taxon>
        <taxon>Oleaceae</taxon>
        <taxon>Oleeae</taxon>
        <taxon>Fraxinus</taxon>
    </lineage>
</organism>
<keyword evidence="7" id="KW-1185">Reference proteome</keyword>
<reference evidence="6" key="1">
    <citation type="submission" date="2023-05" db="EMBL/GenBank/DDBJ databases">
        <authorList>
            <person name="Huff M."/>
        </authorList>
    </citation>
    <scope>NUCLEOTIDE SEQUENCE</scope>
</reference>
<keyword evidence="2" id="KW-0812">Transmembrane</keyword>
<evidence type="ECO:0000256" key="2">
    <source>
        <dbReference type="ARBA" id="ARBA00022692"/>
    </source>
</evidence>
<feature type="domain" description="Receptor ligand binding region" evidence="5">
    <location>
        <begin position="1"/>
        <end position="114"/>
    </location>
</feature>
<dbReference type="SUPFAM" id="SSF53822">
    <property type="entry name" value="Periplasmic binding protein-like I"/>
    <property type="match status" value="1"/>
</dbReference>
<name>A0AAD2E400_9LAMI</name>
<sequence length="120" mass="13322">MYAIADLVQYFGWRVVVIFVDDDYGKNMISVLDDALTKNRAKISYKAAFAPGTSISDINRLLVEVNLMESRVFVVHVNLDSGLTIFSSAKSLGMMNIGYVWIATDWLPSLLDPSATNNPD</sequence>
<evidence type="ECO:0000256" key="4">
    <source>
        <dbReference type="ARBA" id="ARBA00023136"/>
    </source>
</evidence>
<dbReference type="PANTHER" id="PTHR34836:SF7">
    <property type="entry name" value="RECEPTOR LIGAND BINDING REGION DOMAIN-CONTAINING PROTEIN"/>
    <property type="match status" value="1"/>
</dbReference>
<proteinExistence type="predicted"/>
<keyword evidence="4" id="KW-0472">Membrane</keyword>
<evidence type="ECO:0000313" key="7">
    <source>
        <dbReference type="Proteomes" id="UP000834106"/>
    </source>
</evidence>
<evidence type="ECO:0000256" key="1">
    <source>
        <dbReference type="ARBA" id="ARBA00004370"/>
    </source>
</evidence>
<comment type="subcellular location">
    <subcellularLocation>
        <location evidence="1">Membrane</location>
    </subcellularLocation>
</comment>
<dbReference type="EMBL" id="OU503050">
    <property type="protein sequence ID" value="CAI9777897.1"/>
    <property type="molecule type" value="Genomic_DNA"/>
</dbReference>
<dbReference type="Gene3D" id="3.40.50.2300">
    <property type="match status" value="1"/>
</dbReference>
<dbReference type="InterPro" id="IPR015683">
    <property type="entry name" value="Ionotropic_Glu_rcpt"/>
</dbReference>
<evidence type="ECO:0000313" key="6">
    <source>
        <dbReference type="EMBL" id="CAI9777897.1"/>
    </source>
</evidence>
<dbReference type="GO" id="GO:0016020">
    <property type="term" value="C:membrane"/>
    <property type="evidence" value="ECO:0007669"/>
    <property type="project" value="UniProtKB-SubCell"/>
</dbReference>
<accession>A0AAD2E400</accession>
<dbReference type="InterPro" id="IPR001828">
    <property type="entry name" value="ANF_lig-bd_rcpt"/>
</dbReference>
<dbReference type="FunFam" id="3.40.50.2300:FF:000081">
    <property type="entry name" value="Glutamate receptor"/>
    <property type="match status" value="1"/>
</dbReference>